<evidence type="ECO:0000313" key="1">
    <source>
        <dbReference type="EMBL" id="HIU52846.1"/>
    </source>
</evidence>
<name>A0A9D1M378_9PROT</name>
<sequence length="133" mass="15255">MKKLNFSQTELIADIRRQFTNNSNALNTGIPARNLPVLTFKQPVEDIQTAMEIFQHCLEYEQLSIQKIERVQGEDDIPAKLYLTIIDSQTILAIGNNGLYVLDQRIYKIGKKSRHCIAEIKKIFDGQTLAVYK</sequence>
<reference evidence="1" key="2">
    <citation type="journal article" date="2021" name="PeerJ">
        <title>Extensive microbial diversity within the chicken gut microbiome revealed by metagenomics and culture.</title>
        <authorList>
            <person name="Gilroy R."/>
            <person name="Ravi A."/>
            <person name="Getino M."/>
            <person name="Pursley I."/>
            <person name="Horton D.L."/>
            <person name="Alikhan N.F."/>
            <person name="Baker D."/>
            <person name="Gharbi K."/>
            <person name="Hall N."/>
            <person name="Watson M."/>
            <person name="Adriaenssens E.M."/>
            <person name="Foster-Nyarko E."/>
            <person name="Jarju S."/>
            <person name="Secka A."/>
            <person name="Antonio M."/>
            <person name="Oren A."/>
            <person name="Chaudhuri R.R."/>
            <person name="La Ragione R."/>
            <person name="Hildebrand F."/>
            <person name="Pallen M.J."/>
        </authorList>
    </citation>
    <scope>NUCLEOTIDE SEQUENCE</scope>
    <source>
        <strain evidence="1">ChiW3-316</strain>
    </source>
</reference>
<proteinExistence type="predicted"/>
<reference evidence="1" key="1">
    <citation type="submission" date="2020-10" db="EMBL/GenBank/DDBJ databases">
        <authorList>
            <person name="Gilroy R."/>
        </authorList>
    </citation>
    <scope>NUCLEOTIDE SEQUENCE</scope>
    <source>
        <strain evidence="1">ChiW3-316</strain>
    </source>
</reference>
<dbReference type="Proteomes" id="UP000824107">
    <property type="component" value="Unassembled WGS sequence"/>
</dbReference>
<evidence type="ECO:0000313" key="2">
    <source>
        <dbReference type="Proteomes" id="UP000824107"/>
    </source>
</evidence>
<organism evidence="1 2">
    <name type="scientific">Candidatus Scatocola faecipullorum</name>
    <dbReference type="NCBI Taxonomy" id="2840917"/>
    <lineage>
        <taxon>Bacteria</taxon>
        <taxon>Pseudomonadati</taxon>
        <taxon>Pseudomonadota</taxon>
        <taxon>Alphaproteobacteria</taxon>
        <taxon>Rhodospirillales</taxon>
        <taxon>Rhodospirillaceae</taxon>
        <taxon>Rhodospirillaceae incertae sedis</taxon>
        <taxon>Candidatus Scatocola</taxon>
    </lineage>
</organism>
<gene>
    <name evidence="1" type="ORF">IAD20_02060</name>
</gene>
<comment type="caution">
    <text evidence="1">The sequence shown here is derived from an EMBL/GenBank/DDBJ whole genome shotgun (WGS) entry which is preliminary data.</text>
</comment>
<protein>
    <submittedName>
        <fullName evidence="1">Uncharacterized protein</fullName>
    </submittedName>
</protein>
<accession>A0A9D1M378</accession>
<dbReference type="AlphaFoldDB" id="A0A9D1M378"/>
<dbReference type="EMBL" id="DVNC01000020">
    <property type="protein sequence ID" value="HIU52846.1"/>
    <property type="molecule type" value="Genomic_DNA"/>
</dbReference>